<evidence type="ECO:0000313" key="3">
    <source>
        <dbReference type="EMBL" id="KPI35772.1"/>
    </source>
</evidence>
<feature type="compositionally biased region" description="Low complexity" evidence="2">
    <location>
        <begin position="36"/>
        <end position="46"/>
    </location>
</feature>
<feature type="compositionally biased region" description="Polar residues" evidence="2">
    <location>
        <begin position="118"/>
        <end position="133"/>
    </location>
</feature>
<feature type="compositionally biased region" description="Polar residues" evidence="2">
    <location>
        <begin position="444"/>
        <end position="454"/>
    </location>
</feature>
<feature type="coiled-coil region" evidence="1">
    <location>
        <begin position="218"/>
        <end position="245"/>
    </location>
</feature>
<feature type="compositionally biased region" description="Polar residues" evidence="2">
    <location>
        <begin position="799"/>
        <end position="823"/>
    </location>
</feature>
<feature type="region of interest" description="Disordered" evidence="2">
    <location>
        <begin position="536"/>
        <end position="570"/>
    </location>
</feature>
<feature type="compositionally biased region" description="Basic and acidic residues" evidence="2">
    <location>
        <begin position="189"/>
        <end position="199"/>
    </location>
</feature>
<dbReference type="VEuPathDB" id="FungiDB:AB675_11134"/>
<feature type="region of interest" description="Disordered" evidence="2">
    <location>
        <begin position="624"/>
        <end position="881"/>
    </location>
</feature>
<feature type="compositionally biased region" description="Polar residues" evidence="2">
    <location>
        <begin position="324"/>
        <end position="350"/>
    </location>
</feature>
<dbReference type="GeneID" id="28731835"/>
<evidence type="ECO:0000256" key="2">
    <source>
        <dbReference type="SAM" id="MobiDB-lite"/>
    </source>
</evidence>
<feature type="compositionally biased region" description="Basic and acidic residues" evidence="2">
    <location>
        <begin position="536"/>
        <end position="545"/>
    </location>
</feature>
<feature type="region of interest" description="Disordered" evidence="2">
    <location>
        <begin position="429"/>
        <end position="489"/>
    </location>
</feature>
<dbReference type="OrthoDB" id="3438840at2759"/>
<feature type="region of interest" description="Disordered" evidence="2">
    <location>
        <begin position="110"/>
        <end position="206"/>
    </location>
</feature>
<dbReference type="AlphaFoldDB" id="A0A0N1HIA5"/>
<feature type="region of interest" description="Disordered" evidence="2">
    <location>
        <begin position="582"/>
        <end position="603"/>
    </location>
</feature>
<feature type="compositionally biased region" description="Acidic residues" evidence="2">
    <location>
        <begin position="554"/>
        <end position="570"/>
    </location>
</feature>
<dbReference type="EMBL" id="LFJN01000036">
    <property type="protein sequence ID" value="KPI35772.1"/>
    <property type="molecule type" value="Genomic_DNA"/>
</dbReference>
<protein>
    <submittedName>
        <fullName evidence="3">Uncharacterized protein</fullName>
    </submittedName>
</protein>
<comment type="caution">
    <text evidence="3">The sequence shown here is derived from an EMBL/GenBank/DDBJ whole genome shotgun (WGS) entry which is preliminary data.</text>
</comment>
<feature type="compositionally biased region" description="Acidic residues" evidence="2">
    <location>
        <begin position="582"/>
        <end position="591"/>
    </location>
</feature>
<feature type="region of interest" description="Disordered" evidence="2">
    <location>
        <begin position="967"/>
        <end position="988"/>
    </location>
</feature>
<feature type="compositionally biased region" description="Pro residues" evidence="2">
    <location>
        <begin position="135"/>
        <end position="146"/>
    </location>
</feature>
<feature type="region of interest" description="Disordered" evidence="2">
    <location>
        <begin position="279"/>
        <end position="416"/>
    </location>
</feature>
<dbReference type="RefSeq" id="XP_017995735.1">
    <property type="nucleotide sequence ID" value="XM_018139955.1"/>
</dbReference>
<gene>
    <name evidence="3" type="ORF">AB675_11134</name>
</gene>
<feature type="compositionally biased region" description="Polar residues" evidence="2">
    <location>
        <begin position="832"/>
        <end position="881"/>
    </location>
</feature>
<feature type="region of interest" description="Disordered" evidence="2">
    <location>
        <begin position="1"/>
        <end position="74"/>
    </location>
</feature>
<keyword evidence="1" id="KW-0175">Coiled coil</keyword>
<reference evidence="3 4" key="1">
    <citation type="submission" date="2015-06" db="EMBL/GenBank/DDBJ databases">
        <title>Draft genome of the ant-associated black yeast Phialophora attae CBS 131958.</title>
        <authorList>
            <person name="Moreno L.F."/>
            <person name="Stielow B.J."/>
            <person name="de Hoog S."/>
            <person name="Vicente V.A."/>
            <person name="Weiss V.A."/>
            <person name="de Vries M."/>
            <person name="Cruz L.M."/>
            <person name="Souza E.M."/>
        </authorList>
    </citation>
    <scope>NUCLEOTIDE SEQUENCE [LARGE SCALE GENOMIC DNA]</scope>
    <source>
        <strain evidence="3 4">CBS 131958</strain>
    </source>
</reference>
<name>A0A0N1HIA5_9EURO</name>
<proteinExistence type="predicted"/>
<feature type="compositionally biased region" description="Basic and acidic residues" evidence="2">
    <location>
        <begin position="429"/>
        <end position="440"/>
    </location>
</feature>
<organism evidence="3 4">
    <name type="scientific">Cyphellophora attinorum</name>
    <dbReference type="NCBI Taxonomy" id="1664694"/>
    <lineage>
        <taxon>Eukaryota</taxon>
        <taxon>Fungi</taxon>
        <taxon>Dikarya</taxon>
        <taxon>Ascomycota</taxon>
        <taxon>Pezizomycotina</taxon>
        <taxon>Eurotiomycetes</taxon>
        <taxon>Chaetothyriomycetidae</taxon>
        <taxon>Chaetothyriales</taxon>
        <taxon>Cyphellophoraceae</taxon>
        <taxon>Cyphellophora</taxon>
    </lineage>
</organism>
<feature type="compositionally biased region" description="Polar residues" evidence="2">
    <location>
        <begin position="774"/>
        <end position="783"/>
    </location>
</feature>
<feature type="compositionally biased region" description="Polar residues" evidence="2">
    <location>
        <begin position="464"/>
        <end position="474"/>
    </location>
</feature>
<dbReference type="Proteomes" id="UP000038010">
    <property type="component" value="Unassembled WGS sequence"/>
</dbReference>
<sequence>MALVYSPEVPSGKSTPNDNPPSPTLTNPDSILPRNPYSSYASSPSPDRLPVASSPTLHDFRLPQNASPPDASTAIGVPTLIKMPIRAKPLAPSSQYAAFAGYEHGAPLSDIGEEETVASLTPRSRVTRQSRSPSPVHPLSPTPAPKPALRDSTPQRRGSIGAASDGSDEVDWENFDTSTMMSGRLAADVAKEQEREALQSKRNSTISVADGDEVGVLNDRAEQILEDARKRLTHMEDNLSKARNSMLWSPRSSPNISEYHHPAGSLYRSISLAGVSKRYSRPLKDSSPVHARGSSDTTPSGLKRLSMVPEARSSSAQEYGRTADSPQYYSRSSPITRVQSQSPASAQSLHSPMRTLDEEESNSDPSTTKTSPENHTPKGLGIDTKQKNDVPTLNRSASAASLGRPESAASVHSLRESVSDLRLRIFDIKAKAQADKDRRRSIQRHTPSPFTAGSNPEKWYTSAPEYQQGSSPINASAGEGWSPKHARATSLDAQVTPMASKTVDLLQPQTPQTAIPVIGTPAGRTDVNTPNLAREAPEVRARDSVIDQSNYEDAAQDLGDDDPVAASEEEQVYLNEVLEESLQDVEPDVPDIPEHLLQEANAERHEDRLDAFDYENMFLHSAMGNYRNSQNTDSDSSDTESVETSRADQVTPTAGRPEEDSDEDRQSLSDEEDAEELHGVDDNIDNEQPGPIPGDFDEMPTPTALVAPAKPWMRPMRTNSVESVSTEASFATATEGSRRDEASDEDDEEDSVPHEILGWGNTTAFPTPPVASPRRSNTPNGNSHHYFPTPPTSARLASPTHNNSAQSNPRPLKIVTNSNTSLRQKGMLTPVRSPSNSISTVSAGSTTPNRPLKPNSTTSPTSSQARSVISNGSSANSTPHPANTEILMESLIKLADPDFVVDTQGNQQGRRGTFAEVDKALVLALLREVGTVCNGVLQAERKRDGTAVKGLRRRLDEARGVLEGRMYRKSEAQAEADEDSFRNGAVAQ</sequence>
<evidence type="ECO:0000313" key="4">
    <source>
        <dbReference type="Proteomes" id="UP000038010"/>
    </source>
</evidence>
<feature type="compositionally biased region" description="Polar residues" evidence="2">
    <location>
        <begin position="389"/>
        <end position="399"/>
    </location>
</feature>
<feature type="compositionally biased region" description="Polar residues" evidence="2">
    <location>
        <begin position="363"/>
        <end position="374"/>
    </location>
</feature>
<feature type="compositionally biased region" description="Polar residues" evidence="2">
    <location>
        <begin position="717"/>
        <end position="734"/>
    </location>
</feature>
<accession>A0A0N1HIA5</accession>
<feature type="compositionally biased region" description="Basic and acidic residues" evidence="2">
    <location>
        <begin position="592"/>
        <end position="603"/>
    </location>
</feature>
<feature type="compositionally biased region" description="Acidic residues" evidence="2">
    <location>
        <begin position="659"/>
        <end position="675"/>
    </location>
</feature>
<dbReference type="STRING" id="1664694.A0A0N1HIA5"/>
<evidence type="ECO:0000256" key="1">
    <source>
        <dbReference type="SAM" id="Coils"/>
    </source>
</evidence>
<keyword evidence="4" id="KW-1185">Reference proteome</keyword>